<accession>A0A267FEH8</accession>
<evidence type="ECO:0000313" key="1">
    <source>
        <dbReference type="EMBL" id="PAA72156.1"/>
    </source>
</evidence>
<gene>
    <name evidence="1" type="ORF">BOX15_Mlig021090g1</name>
</gene>
<evidence type="ECO:0000313" key="2">
    <source>
        <dbReference type="Proteomes" id="UP000215902"/>
    </source>
</evidence>
<dbReference type="AlphaFoldDB" id="A0A267FEH8"/>
<reference evidence="1 2" key="1">
    <citation type="submission" date="2017-06" db="EMBL/GenBank/DDBJ databases">
        <title>A platform for efficient transgenesis in Macrostomum lignano, a flatworm model organism for stem cell research.</title>
        <authorList>
            <person name="Berezikov E."/>
        </authorList>
    </citation>
    <scope>NUCLEOTIDE SEQUENCE [LARGE SCALE GENOMIC DNA]</scope>
    <source>
        <strain evidence="1">DV1</strain>
        <tissue evidence="1">Whole organism</tissue>
    </source>
</reference>
<sequence>MSSTDRVRLKNLPPVQLCSAGNQGHPALLFQQQLQQQQQQQQPGFGTLPARRGNLGAGLGAGGAGQSVARPRRPLSQTIDDEFNNSQQQETTIVTMTTTMISIDRRQLRIITTKWQFVTGCWRSRLRHLRLRHRRRRRIQEAAPTDSIRCSRQLPQLVASMVTMETATLE</sequence>
<keyword evidence="2" id="KW-1185">Reference proteome</keyword>
<comment type="caution">
    <text evidence="1">The sequence shown here is derived from an EMBL/GenBank/DDBJ whole genome shotgun (WGS) entry which is preliminary data.</text>
</comment>
<dbReference type="EMBL" id="NIVC01001108">
    <property type="protein sequence ID" value="PAA72156.1"/>
    <property type="molecule type" value="Genomic_DNA"/>
</dbReference>
<organism evidence="1 2">
    <name type="scientific">Macrostomum lignano</name>
    <dbReference type="NCBI Taxonomy" id="282301"/>
    <lineage>
        <taxon>Eukaryota</taxon>
        <taxon>Metazoa</taxon>
        <taxon>Spiralia</taxon>
        <taxon>Lophotrochozoa</taxon>
        <taxon>Platyhelminthes</taxon>
        <taxon>Rhabditophora</taxon>
        <taxon>Macrostomorpha</taxon>
        <taxon>Macrostomida</taxon>
        <taxon>Macrostomidae</taxon>
        <taxon>Macrostomum</taxon>
    </lineage>
</organism>
<protein>
    <submittedName>
        <fullName evidence="1">Uncharacterized protein</fullName>
    </submittedName>
</protein>
<name>A0A267FEH8_9PLAT</name>
<dbReference type="Proteomes" id="UP000215902">
    <property type="component" value="Unassembled WGS sequence"/>
</dbReference>
<proteinExistence type="predicted"/>